<dbReference type="AlphaFoldDB" id="A0A225E8C3"/>
<sequence length="182" mass="18178">MMQIVASINADGVTGSIFATHDDATVDPALYPGCRVFYWPGPPPQIGGPLPDTVANLTAATTTWQTQSARADMLGGVSPTATGARAGDAALHYRVNDVAEGLFAVIQLVAAAANVPMPTANQIAAQIATNRGTNGIPGASDPATVAAQCGVRLDQATIVATTLGLLAAGAGDPLPSSTGLDS</sequence>
<organism evidence="1 2">
    <name type="scientific">Fimbriiglobus ruber</name>
    <dbReference type="NCBI Taxonomy" id="1908690"/>
    <lineage>
        <taxon>Bacteria</taxon>
        <taxon>Pseudomonadati</taxon>
        <taxon>Planctomycetota</taxon>
        <taxon>Planctomycetia</taxon>
        <taxon>Gemmatales</taxon>
        <taxon>Gemmataceae</taxon>
        <taxon>Fimbriiglobus</taxon>
    </lineage>
</organism>
<name>A0A225E8C3_9BACT</name>
<keyword evidence="2" id="KW-1185">Reference proteome</keyword>
<reference evidence="2" key="1">
    <citation type="submission" date="2017-06" db="EMBL/GenBank/DDBJ databases">
        <title>Genome analysis of Fimbriiglobus ruber SP5, the first member of the order Planctomycetales with confirmed chitinolytic capability.</title>
        <authorList>
            <person name="Ravin N.V."/>
            <person name="Rakitin A.L."/>
            <person name="Ivanova A.A."/>
            <person name="Beletsky A.V."/>
            <person name="Kulichevskaya I.S."/>
            <person name="Mardanov A.V."/>
            <person name="Dedysh S.N."/>
        </authorList>
    </citation>
    <scope>NUCLEOTIDE SEQUENCE [LARGE SCALE GENOMIC DNA]</scope>
    <source>
        <strain evidence="2">SP5</strain>
    </source>
</reference>
<proteinExistence type="predicted"/>
<evidence type="ECO:0000313" key="2">
    <source>
        <dbReference type="Proteomes" id="UP000214646"/>
    </source>
</evidence>
<accession>A0A225E8C3</accession>
<comment type="caution">
    <text evidence="1">The sequence shown here is derived from an EMBL/GenBank/DDBJ whole genome shotgun (WGS) entry which is preliminary data.</text>
</comment>
<protein>
    <submittedName>
        <fullName evidence="1">Uncharacterized protein</fullName>
    </submittedName>
</protein>
<evidence type="ECO:0000313" key="1">
    <source>
        <dbReference type="EMBL" id="OWK45749.1"/>
    </source>
</evidence>
<gene>
    <name evidence="1" type="ORF">FRUB_02080</name>
</gene>
<dbReference type="EMBL" id="NIDE01000002">
    <property type="protein sequence ID" value="OWK45749.1"/>
    <property type="molecule type" value="Genomic_DNA"/>
</dbReference>
<dbReference type="Proteomes" id="UP000214646">
    <property type="component" value="Unassembled WGS sequence"/>
</dbReference>